<dbReference type="Gene3D" id="3.30.420.10">
    <property type="entry name" value="Ribonuclease H-like superfamily/Ribonuclease H"/>
    <property type="match status" value="1"/>
</dbReference>
<dbReference type="PANTHER" id="PTHR33939:SF1">
    <property type="entry name" value="DUF4371 DOMAIN-CONTAINING PROTEIN"/>
    <property type="match status" value="1"/>
</dbReference>
<accession>A0A8S4ER71</accession>
<comment type="caution">
    <text evidence="7">The sequence shown here is derived from an EMBL/GenBank/DDBJ whole genome shotgun (WGS) entry which is preliminary data.</text>
</comment>
<evidence type="ECO:0000256" key="3">
    <source>
        <dbReference type="ARBA" id="ARBA00022833"/>
    </source>
</evidence>
<dbReference type="Pfam" id="PF13358">
    <property type="entry name" value="DDE_3"/>
    <property type="match status" value="1"/>
</dbReference>
<dbReference type="GO" id="GO:0003676">
    <property type="term" value="F:nucleic acid binding"/>
    <property type="evidence" value="ECO:0007669"/>
    <property type="project" value="InterPro"/>
</dbReference>
<dbReference type="FunFam" id="3.10.20.90:FF:000320">
    <property type="entry name" value="Predicted protein"/>
    <property type="match status" value="1"/>
</dbReference>
<evidence type="ECO:0000313" key="7">
    <source>
        <dbReference type="EMBL" id="CAG9118110.1"/>
    </source>
</evidence>
<keyword evidence="2 4" id="KW-0863">Zinc-finger</keyword>
<feature type="compositionally biased region" description="Basic and acidic residues" evidence="5">
    <location>
        <begin position="598"/>
        <end position="625"/>
    </location>
</feature>
<feature type="region of interest" description="Disordered" evidence="5">
    <location>
        <begin position="136"/>
        <end position="158"/>
    </location>
</feature>
<dbReference type="GO" id="GO:0008270">
    <property type="term" value="F:zinc ion binding"/>
    <property type="evidence" value="ECO:0007669"/>
    <property type="project" value="UniProtKB-KW"/>
</dbReference>
<dbReference type="Gene3D" id="3.30.60.90">
    <property type="match status" value="1"/>
</dbReference>
<reference evidence="7" key="1">
    <citation type="submission" date="2020-11" db="EMBL/GenBank/DDBJ databases">
        <authorList>
            <person name="Whiteford S."/>
        </authorList>
    </citation>
    <scope>NUCLEOTIDE SEQUENCE</scope>
</reference>
<protein>
    <submittedName>
        <fullName evidence="7">(diamondback moth) hypothetical protein</fullName>
    </submittedName>
</protein>
<dbReference type="CDD" id="cd02340">
    <property type="entry name" value="ZZ_NBR1_like"/>
    <property type="match status" value="1"/>
</dbReference>
<dbReference type="SUPFAM" id="SSF54277">
    <property type="entry name" value="CAD &amp; PB1 domains"/>
    <property type="match status" value="1"/>
</dbReference>
<feature type="compositionally biased region" description="Low complexity" evidence="5">
    <location>
        <begin position="655"/>
        <end position="675"/>
    </location>
</feature>
<feature type="compositionally biased region" description="Low complexity" evidence="5">
    <location>
        <begin position="737"/>
        <end position="750"/>
    </location>
</feature>
<dbReference type="InterPro" id="IPR036397">
    <property type="entry name" value="RNaseH_sf"/>
</dbReference>
<dbReference type="InterPro" id="IPR000270">
    <property type="entry name" value="PB1_dom"/>
</dbReference>
<dbReference type="InterPro" id="IPR000433">
    <property type="entry name" value="Znf_ZZ"/>
</dbReference>
<dbReference type="AlphaFoldDB" id="A0A8S4ER71"/>
<sequence length="961" mass="106430">MEDQVPFKVYVFWSGQAKPEVRRFGVEKSVVTSFHYLNAKLQDVYPGLKNKSYSVSWKDEDGDDIIISSDDEVMIALGQISGDCVKLNVHCKDTEPEPKDEVCEILLQTFPAASAAGDALGIGTKTIRKVLKEKYGPSGSEDNVLRTPKKRKKSKPVTGIDSFDADAIRNHIYGYYSRKEYPTVSKLLVSLKEAGLFTGSATSLVTVMKQIGFEYKKSDQRKIIMERYDLVKLRVSFLRKMNKITDWDNVVFIDETWLNSNHTVPQSWTDDTKASCSNVPMGKGGRLIICHAGSAGGGFVDNALLAFESKSTKEYHEEMDAVKFKEWFATSLLPNLPHKSIIIMDNAPYHSIHIDKPPTQANKKADIVAWLERHGIEADLNSLKAELLQLVRENKPTTPRYEIDELAQEHGHTVIRTPPYHCQYNAIELIWAQVKGYAARKNTERPFSTKKMMGLLKEACAKITKEDWAKVVQRTKNLIKADFDRDINIDNMIDNEIIIYTGDDSSTDYASDESGGDGKHHLGVVCDGCDQQVVGFRYKCASCDDYDLCGKCEGDGLHAEHCMVRIPAPTMPHALIKAAIKRSRHFLKTVAVKEECPYKKNRRDRSAEKRAHREEHHRERRERRECRRPRGSWLETFSTYMNEFANLAGDVDCHPPAATQTTADTTQSTQDATAPPAQPTGEKTNGGGTTQAGTQDPLNIFPGQKLINFMELQKALTDVILPTLQSHGLVLPTNLISPQSQPEASANQAAPNPPQSSVNAEPLPSSSTANAPAAPSESSNPEVEVSGARKSPESDGMSVKSVSSASSSSRYADTAMEKNDDWTVINKENDLMDVAGAPSAPSEATPIGFNLPQEFQDRLRMHEGQLYPALNTATAVTNPKEPERPAQSQQAAPTQPQPTPAQAPTPQQPRHAKPHIAAAIDHMLAMGFNNDSGWLTQLLENYDGNISAVLDLLTPVHPKKK</sequence>
<feature type="region of interest" description="Disordered" evidence="5">
    <location>
        <begin position="651"/>
        <end position="697"/>
    </location>
</feature>
<feature type="domain" description="ZZ-type" evidence="6">
    <location>
        <begin position="521"/>
        <end position="571"/>
    </location>
</feature>
<feature type="compositionally biased region" description="Low complexity" evidence="5">
    <location>
        <begin position="885"/>
        <end position="894"/>
    </location>
</feature>
<evidence type="ECO:0000259" key="6">
    <source>
        <dbReference type="PROSITE" id="PS50135"/>
    </source>
</evidence>
<evidence type="ECO:0000256" key="5">
    <source>
        <dbReference type="SAM" id="MobiDB-lite"/>
    </source>
</evidence>
<evidence type="ECO:0000256" key="4">
    <source>
        <dbReference type="PROSITE-ProRule" id="PRU00228"/>
    </source>
</evidence>
<evidence type="ECO:0000256" key="2">
    <source>
        <dbReference type="ARBA" id="ARBA00022771"/>
    </source>
</evidence>
<dbReference type="InterPro" id="IPR033741">
    <property type="entry name" value="SQSTM_UBA"/>
</dbReference>
<dbReference type="InterPro" id="IPR043145">
    <property type="entry name" value="Znf_ZZ_sf"/>
</dbReference>
<name>A0A8S4ER71_PLUXY</name>
<dbReference type="PANTHER" id="PTHR33939">
    <property type="entry name" value="PROTEIN CBG22215"/>
    <property type="match status" value="1"/>
</dbReference>
<feature type="compositionally biased region" description="Pro residues" evidence="5">
    <location>
        <begin position="895"/>
        <end position="907"/>
    </location>
</feature>
<dbReference type="Proteomes" id="UP000653454">
    <property type="component" value="Unassembled WGS sequence"/>
</dbReference>
<dbReference type="Pfam" id="PF00564">
    <property type="entry name" value="PB1"/>
    <property type="match status" value="1"/>
</dbReference>
<evidence type="ECO:0000313" key="8">
    <source>
        <dbReference type="Proteomes" id="UP000653454"/>
    </source>
</evidence>
<keyword evidence="1" id="KW-0479">Metal-binding</keyword>
<keyword evidence="3" id="KW-0862">Zinc</keyword>
<dbReference type="Pfam" id="PF16577">
    <property type="entry name" value="UBA_5"/>
    <property type="match status" value="1"/>
</dbReference>
<dbReference type="Pfam" id="PF00569">
    <property type="entry name" value="ZZ"/>
    <property type="match status" value="1"/>
</dbReference>
<dbReference type="InterPro" id="IPR038717">
    <property type="entry name" value="Tc1-like_DDE_dom"/>
</dbReference>
<organism evidence="7 8">
    <name type="scientific">Plutella xylostella</name>
    <name type="common">Diamondback moth</name>
    <name type="synonym">Plutella maculipennis</name>
    <dbReference type="NCBI Taxonomy" id="51655"/>
    <lineage>
        <taxon>Eukaryota</taxon>
        <taxon>Metazoa</taxon>
        <taxon>Ecdysozoa</taxon>
        <taxon>Arthropoda</taxon>
        <taxon>Hexapoda</taxon>
        <taxon>Insecta</taxon>
        <taxon>Pterygota</taxon>
        <taxon>Neoptera</taxon>
        <taxon>Endopterygota</taxon>
        <taxon>Lepidoptera</taxon>
        <taxon>Glossata</taxon>
        <taxon>Ditrysia</taxon>
        <taxon>Yponomeutoidea</taxon>
        <taxon>Plutellidae</taxon>
        <taxon>Plutella</taxon>
    </lineage>
</organism>
<feature type="region of interest" description="Disordered" evidence="5">
    <location>
        <begin position="877"/>
        <end position="913"/>
    </location>
</feature>
<feature type="compositionally biased region" description="Low complexity" evidence="5">
    <location>
        <begin position="798"/>
        <end position="809"/>
    </location>
</feature>
<dbReference type="EMBL" id="CAJHNJ030000020">
    <property type="protein sequence ID" value="CAG9118110.1"/>
    <property type="molecule type" value="Genomic_DNA"/>
</dbReference>
<dbReference type="CDD" id="cd14320">
    <property type="entry name" value="UBA_SQSTM"/>
    <property type="match status" value="1"/>
</dbReference>
<dbReference type="SUPFAM" id="SSF46934">
    <property type="entry name" value="UBA-like"/>
    <property type="match status" value="1"/>
</dbReference>
<feature type="region of interest" description="Disordered" evidence="5">
    <location>
        <begin position="735"/>
        <end position="814"/>
    </location>
</feature>
<feature type="compositionally biased region" description="Low complexity" evidence="5">
    <location>
        <begin position="764"/>
        <end position="786"/>
    </location>
</feature>
<dbReference type="PROSITE" id="PS50135">
    <property type="entry name" value="ZF_ZZ_2"/>
    <property type="match status" value="1"/>
</dbReference>
<keyword evidence="8" id="KW-1185">Reference proteome</keyword>
<evidence type="ECO:0000256" key="1">
    <source>
        <dbReference type="ARBA" id="ARBA00022723"/>
    </source>
</evidence>
<proteinExistence type="predicted"/>
<dbReference type="PROSITE" id="PS01357">
    <property type="entry name" value="ZF_ZZ_1"/>
    <property type="match status" value="1"/>
</dbReference>
<gene>
    <name evidence="7" type="ORF">PLXY2_LOCUS6368</name>
</gene>
<dbReference type="InterPro" id="IPR009060">
    <property type="entry name" value="UBA-like_sf"/>
</dbReference>
<feature type="region of interest" description="Disordered" evidence="5">
    <location>
        <begin position="598"/>
        <end position="628"/>
    </location>
</feature>
<dbReference type="Gene3D" id="1.10.8.10">
    <property type="entry name" value="DNA helicase RuvA subunit, C-terminal domain"/>
    <property type="match status" value="1"/>
</dbReference>
<dbReference type="SUPFAM" id="SSF57850">
    <property type="entry name" value="RING/U-box"/>
    <property type="match status" value="1"/>
</dbReference>
<dbReference type="SMART" id="SM00291">
    <property type="entry name" value="ZnF_ZZ"/>
    <property type="match status" value="1"/>
</dbReference>
<dbReference type="Gene3D" id="3.10.20.90">
    <property type="entry name" value="Phosphatidylinositol 3-kinase Catalytic Subunit, Chain A, domain 1"/>
    <property type="match status" value="1"/>
</dbReference>